<comment type="caution">
    <text evidence="3">The sequence shown here is derived from an EMBL/GenBank/DDBJ whole genome shotgun (WGS) entry which is preliminary data.</text>
</comment>
<dbReference type="Pfam" id="PF12697">
    <property type="entry name" value="Abhydrolase_6"/>
    <property type="match status" value="1"/>
</dbReference>
<dbReference type="SUPFAM" id="SSF53474">
    <property type="entry name" value="alpha/beta-Hydrolases"/>
    <property type="match status" value="1"/>
</dbReference>
<reference evidence="3 4" key="1">
    <citation type="journal article" date="2017" name="Antonie Van Leeuwenhoek">
        <title>Phylogenomic resolution of the bacterial genus Pantoea and its relationship with Erwinia and Tatumella.</title>
        <authorList>
            <person name="Palmer M."/>
            <person name="Steenkamp E.T."/>
            <person name="Coetzee M.P."/>
            <person name="Chan W.Y."/>
            <person name="van Zyl E."/>
            <person name="De Maayer P."/>
            <person name="Coutinho T.A."/>
            <person name="Blom J."/>
            <person name="Smits T.H."/>
            <person name="Duffy B."/>
            <person name="Venter S.N."/>
        </authorList>
    </citation>
    <scope>NUCLEOTIDE SEQUENCE [LARGE SCALE GENOMIC DNA]</scope>
    <source>
        <strain evidence="3 4">LMG 2657</strain>
    </source>
</reference>
<dbReference type="PANTHER" id="PTHR37017:SF11">
    <property type="entry name" value="ESTERASE_LIPASE_THIOESTERASE DOMAIN-CONTAINING PROTEIN"/>
    <property type="match status" value="1"/>
</dbReference>
<evidence type="ECO:0000259" key="2">
    <source>
        <dbReference type="Pfam" id="PF12697"/>
    </source>
</evidence>
<feature type="domain" description="AB hydrolase-1" evidence="2">
    <location>
        <begin position="32"/>
        <end position="244"/>
    </location>
</feature>
<dbReference type="Proteomes" id="UP000193749">
    <property type="component" value="Unassembled WGS sequence"/>
</dbReference>
<keyword evidence="1" id="KW-0732">Signal</keyword>
<name>A0A1X1EUL4_PANCY</name>
<dbReference type="InterPro" id="IPR052897">
    <property type="entry name" value="Sec-Metab_Biosynth_Hydrolase"/>
</dbReference>
<evidence type="ECO:0000313" key="3">
    <source>
        <dbReference type="EMBL" id="ORM93564.1"/>
    </source>
</evidence>
<keyword evidence="4" id="KW-1185">Reference proteome</keyword>
<sequence>MKKFLFSALAAVTLTASFASLAAQENPAVNTVVLVHGAFADGSSWNRVIPLLQSHHIKVIAVQLPLTSLQDDVAATQRAIDRAPGNVVLVGHSWGGTVITEAGNNPRVKGLVYVAAFAPSVGQSTGDLAGSYPSPPGSAAIAKTPDGFLYLPAPTVAQDFAQDSPASQQKLLTVTQGPIRAAAFGDKVSHAAWTQKPSWYLVSTQDRMINPDLERAMAQHIHASVSSVAASHTSMLSHPTTVAQVITRAVDGVNAQ</sequence>
<feature type="signal peptide" evidence="1">
    <location>
        <begin position="1"/>
        <end position="22"/>
    </location>
</feature>
<organism evidence="3 4">
    <name type="scientific">Pantoea cypripedii</name>
    <name type="common">Pectobacterium cypripedii</name>
    <name type="synonym">Erwinia cypripedii</name>
    <dbReference type="NCBI Taxonomy" id="55209"/>
    <lineage>
        <taxon>Bacteria</taxon>
        <taxon>Pseudomonadati</taxon>
        <taxon>Pseudomonadota</taxon>
        <taxon>Gammaproteobacteria</taxon>
        <taxon>Enterobacterales</taxon>
        <taxon>Erwiniaceae</taxon>
        <taxon>Pantoea</taxon>
    </lineage>
</organism>
<dbReference type="InterPro" id="IPR029058">
    <property type="entry name" value="AB_hydrolase_fold"/>
</dbReference>
<dbReference type="PANTHER" id="PTHR37017">
    <property type="entry name" value="AB HYDROLASE-1 DOMAIN-CONTAINING PROTEIN-RELATED"/>
    <property type="match status" value="1"/>
</dbReference>
<evidence type="ECO:0000256" key="1">
    <source>
        <dbReference type="SAM" id="SignalP"/>
    </source>
</evidence>
<dbReference type="AlphaFoldDB" id="A0A1X1EUL4"/>
<protein>
    <recommendedName>
        <fullName evidence="2">AB hydrolase-1 domain-containing protein</fullName>
    </recommendedName>
</protein>
<dbReference type="RefSeq" id="WP_084874666.1">
    <property type="nucleotide sequence ID" value="NZ_JAGGMY010000001.1"/>
</dbReference>
<proteinExistence type="predicted"/>
<dbReference type="InterPro" id="IPR000073">
    <property type="entry name" value="AB_hydrolase_1"/>
</dbReference>
<dbReference type="OrthoDB" id="9814966at2"/>
<feature type="chain" id="PRO_5013117831" description="AB hydrolase-1 domain-containing protein" evidence="1">
    <location>
        <begin position="23"/>
        <end position="256"/>
    </location>
</feature>
<dbReference type="Gene3D" id="3.40.50.1820">
    <property type="entry name" value="alpha/beta hydrolase"/>
    <property type="match status" value="1"/>
</dbReference>
<evidence type="ECO:0000313" key="4">
    <source>
        <dbReference type="Proteomes" id="UP000193749"/>
    </source>
</evidence>
<gene>
    <name evidence="3" type="ORF">HA50_09480</name>
</gene>
<accession>A0A1X1EUL4</accession>
<dbReference type="EMBL" id="MLJI01000001">
    <property type="protein sequence ID" value="ORM93564.1"/>
    <property type="molecule type" value="Genomic_DNA"/>
</dbReference>
<dbReference type="STRING" id="55209.HA50_09480"/>